<protein>
    <recommendedName>
        <fullName evidence="4">DUF4226 domain-containing protein</fullName>
    </recommendedName>
</protein>
<dbReference type="AlphaFoldDB" id="A0A0J6VXX3"/>
<evidence type="ECO:0008006" key="4">
    <source>
        <dbReference type="Google" id="ProtNLM"/>
    </source>
</evidence>
<evidence type="ECO:0000313" key="3">
    <source>
        <dbReference type="Proteomes" id="UP000036313"/>
    </source>
</evidence>
<comment type="caution">
    <text evidence="2">The sequence shown here is derived from an EMBL/GenBank/DDBJ whole genome shotgun (WGS) entry which is preliminary data.</text>
</comment>
<feature type="region of interest" description="Disordered" evidence="1">
    <location>
        <begin position="160"/>
        <end position="185"/>
    </location>
</feature>
<evidence type="ECO:0000256" key="1">
    <source>
        <dbReference type="SAM" id="MobiDB-lite"/>
    </source>
</evidence>
<organism evidence="2 3">
    <name type="scientific">Mycolicibacterium obuense</name>
    <dbReference type="NCBI Taxonomy" id="1807"/>
    <lineage>
        <taxon>Bacteria</taxon>
        <taxon>Bacillati</taxon>
        <taxon>Actinomycetota</taxon>
        <taxon>Actinomycetes</taxon>
        <taxon>Mycobacteriales</taxon>
        <taxon>Mycobacteriaceae</taxon>
        <taxon>Mycolicibacterium</taxon>
    </lineage>
</organism>
<dbReference type="Proteomes" id="UP000036313">
    <property type="component" value="Unassembled WGS sequence"/>
</dbReference>
<dbReference type="RefSeq" id="WP_048424157.1">
    <property type="nucleotide sequence ID" value="NZ_JYNU01000023.1"/>
</dbReference>
<reference evidence="2 3" key="1">
    <citation type="journal article" date="2015" name="Genome Biol. Evol.">
        <title>Characterization of Three Mycobacterium spp. with Potential Use in Bioremediation by Genome Sequencing and Comparative Genomics.</title>
        <authorList>
            <person name="Das S."/>
            <person name="Pettersson B.M."/>
            <person name="Behra P.R."/>
            <person name="Ramesh M."/>
            <person name="Dasgupta S."/>
            <person name="Bhattacharya A."/>
            <person name="Kirsebom L.A."/>
        </authorList>
    </citation>
    <scope>NUCLEOTIDE SEQUENCE [LARGE SCALE GENOMIC DNA]</scope>
    <source>
        <strain evidence="2 3">DSM 44075</strain>
    </source>
</reference>
<accession>A0A0J6VXX3</accession>
<feature type="compositionally biased region" description="Basic and acidic residues" evidence="1">
    <location>
        <begin position="171"/>
        <end position="185"/>
    </location>
</feature>
<evidence type="ECO:0000313" key="2">
    <source>
        <dbReference type="EMBL" id="KMO74267.1"/>
    </source>
</evidence>
<name>A0A0J6VXX3_9MYCO</name>
<dbReference type="PATRIC" id="fig|1807.14.peg.3678"/>
<proteinExistence type="predicted"/>
<gene>
    <name evidence="2" type="ORF">MOBUDSM44075_03656</name>
</gene>
<sequence length="318" mass="33709">MTIQLEAAQALAVVERARSLFGTPGPVATSGAPLQTAAESVSGAGQQMSGLSGQLVDRHASVVQQQNRELVTAGRTDSTLEARLASAAQITEGGARQMDTIVAQTRSIAEVAGSARTPAAEMMVLKALRTQVARAQSVVASTQQQSGQAAGEVRALSYGSGELPQAPADLPTDKPGEDPPHGEDPRYWLDVTKLTYVGDGELAPPNYKQVGPNLWYPDPEGGLGYVPPPPPAKYPLDLSDVRVIDPDSGALFPPGYQQVAPGIGVPHPDSYYGAQPPWPKPQQPIDIRDVVEIAPDQLAPWGYVEYMPGWWVPDPSRP</sequence>
<dbReference type="EMBL" id="JYNU01000023">
    <property type="protein sequence ID" value="KMO74267.1"/>
    <property type="molecule type" value="Genomic_DNA"/>
</dbReference>